<proteinExistence type="predicted"/>
<evidence type="ECO:0000313" key="2">
    <source>
        <dbReference type="Proteomes" id="UP001157006"/>
    </source>
</evidence>
<dbReference type="EMBL" id="OX451735">
    <property type="protein sequence ID" value="CAI8595271.1"/>
    <property type="molecule type" value="Genomic_DNA"/>
</dbReference>
<dbReference type="Proteomes" id="UP001157006">
    <property type="component" value="Chromosome 1S"/>
</dbReference>
<protein>
    <submittedName>
        <fullName evidence="1">Uncharacterized protein</fullName>
    </submittedName>
</protein>
<organism evidence="1 2">
    <name type="scientific">Vicia faba</name>
    <name type="common">Broad bean</name>
    <name type="synonym">Faba vulgaris</name>
    <dbReference type="NCBI Taxonomy" id="3906"/>
    <lineage>
        <taxon>Eukaryota</taxon>
        <taxon>Viridiplantae</taxon>
        <taxon>Streptophyta</taxon>
        <taxon>Embryophyta</taxon>
        <taxon>Tracheophyta</taxon>
        <taxon>Spermatophyta</taxon>
        <taxon>Magnoliopsida</taxon>
        <taxon>eudicotyledons</taxon>
        <taxon>Gunneridae</taxon>
        <taxon>Pentapetalae</taxon>
        <taxon>rosids</taxon>
        <taxon>fabids</taxon>
        <taxon>Fabales</taxon>
        <taxon>Fabaceae</taxon>
        <taxon>Papilionoideae</taxon>
        <taxon>50 kb inversion clade</taxon>
        <taxon>NPAAA clade</taxon>
        <taxon>Hologalegina</taxon>
        <taxon>IRL clade</taxon>
        <taxon>Fabeae</taxon>
        <taxon>Vicia</taxon>
    </lineage>
</organism>
<accession>A0AAV0ZA06</accession>
<evidence type="ECO:0000313" key="1">
    <source>
        <dbReference type="EMBL" id="CAI8595271.1"/>
    </source>
</evidence>
<name>A0AAV0ZA06_VICFA</name>
<sequence length="228" mass="25857">MKWDEYGKTCDEVDEKLSECSVDSSDEYVRGVQFDDSEEEKMKGFDESVRGVHFDSSDESVRGVHFDSGMPKKLRKRELDEVNQTKWKRTNTSHRCKTCYELGHNNRTCKKNKQIVLVPSGNTIEDLPRYELPTQASQTSQVHLAPQKGDDDVLDIQPLSVDTSPINPSESKSSGVRVFFGKKPKVCKNKPFKPRGLYSPKPSCSEPESIKTCSVSKSWADICKRLTQ</sequence>
<dbReference type="AlphaFoldDB" id="A0AAV0ZA06"/>
<reference evidence="1 2" key="1">
    <citation type="submission" date="2023-01" db="EMBL/GenBank/DDBJ databases">
        <authorList>
            <person name="Kreplak J."/>
        </authorList>
    </citation>
    <scope>NUCLEOTIDE SEQUENCE [LARGE SCALE GENOMIC DNA]</scope>
</reference>
<gene>
    <name evidence="1" type="ORF">VFH_I183080</name>
</gene>
<keyword evidence="2" id="KW-1185">Reference proteome</keyword>